<gene>
    <name evidence="3" type="ORF">FNB15_11340</name>
</gene>
<evidence type="ECO:0000259" key="2">
    <source>
        <dbReference type="Pfam" id="PF23544"/>
    </source>
</evidence>
<feature type="domain" description="Acyclic terpene utilisation N-terminal" evidence="1">
    <location>
        <begin position="11"/>
        <end position="450"/>
    </location>
</feature>
<accession>A0A516H223</accession>
<dbReference type="EMBL" id="CP041636">
    <property type="protein sequence ID" value="QDO97823.1"/>
    <property type="molecule type" value="Genomic_DNA"/>
</dbReference>
<dbReference type="PANTHER" id="PTHR47708">
    <property type="match status" value="1"/>
</dbReference>
<feature type="domain" description="AtuA-like ferredoxin-fold" evidence="2">
    <location>
        <begin position="492"/>
        <end position="590"/>
    </location>
</feature>
<dbReference type="Pfam" id="PF07287">
    <property type="entry name" value="AtuA"/>
    <property type="match status" value="1"/>
</dbReference>
<dbReference type="InterPro" id="IPR010839">
    <property type="entry name" value="AtuA_N"/>
</dbReference>
<proteinExistence type="predicted"/>
<reference evidence="3 4" key="1">
    <citation type="submission" date="2019-07" db="EMBL/GenBank/DDBJ databases">
        <title>Genome sequencing for Ferrovibrio sp. K5.</title>
        <authorList>
            <person name="Park S.-J."/>
        </authorList>
    </citation>
    <scope>NUCLEOTIDE SEQUENCE [LARGE SCALE GENOMIC DNA]</scope>
    <source>
        <strain evidence="3 4">K5</strain>
    </source>
</reference>
<sequence>MSSSQEAPRAIRIGGASAFWGDSMVAAPQLLAQGEVDYLIFDYLAEITMSIMARMRAKDPAQGYATDFVAVTMKRLLPELARRKVKVVANAGGVNPAACAAAIRALIADAGLSLKVGVVLGDDLLPQIDTLKSQLEPMQKGAETPAKFMSANAYLGAAPIAAALKAGADIVVTGRCVDSALVLGPLLHEFGWDLQDFDKLSAGSLAGHIIECGAQASGGLFTDWRDVPDWDNIGYPIAEVSADGSFVVIKPKGTGGLVSFGTVAEQLVYEIGDPACYMLPDVTCDFTAVQIEQIGEHRVRVSNAKGRPPPDRYKVSATWLDGFRAVAHMTIGGIDAREKAERSAEAILKRTRKIFAALNIGDYRSTSIEILGSEAMYGPQAAAGARAAREVVMKLAVSHTDKAALEIFSREIAPAGTSFSPGTTGFFGGRPSPQPVVRLFSCFIPKTSLSIALDTEGEEKPFAVPMISGEPRGAAAGQDISAPLPAGPTKTVPLVRLAYARSGDKGNDSNIGVIARKPDYLPAIRAALTTEAVAGWFAHLVEGPVERFDWPGIHGLNFLLHQALGGGGIASLRNDPQGKAFAQMLLDFPVPVPANWAV</sequence>
<evidence type="ECO:0000313" key="3">
    <source>
        <dbReference type="EMBL" id="QDO97823.1"/>
    </source>
</evidence>
<dbReference type="Pfam" id="PF23544">
    <property type="entry name" value="AtuA_ferredoxin"/>
    <property type="match status" value="1"/>
</dbReference>
<name>A0A516H223_9PROT</name>
<dbReference type="InterPro" id="IPR056362">
    <property type="entry name" value="AtuA-like_ferredoxin_dom"/>
</dbReference>
<dbReference type="RefSeq" id="WP_144068804.1">
    <property type="nucleotide sequence ID" value="NZ_CP041636.1"/>
</dbReference>
<dbReference type="AlphaFoldDB" id="A0A516H223"/>
<dbReference type="OrthoDB" id="9763456at2"/>
<organism evidence="3 4">
    <name type="scientific">Ferrovibrio terrae</name>
    <dbReference type="NCBI Taxonomy" id="2594003"/>
    <lineage>
        <taxon>Bacteria</taxon>
        <taxon>Pseudomonadati</taxon>
        <taxon>Pseudomonadota</taxon>
        <taxon>Alphaproteobacteria</taxon>
        <taxon>Rhodospirillales</taxon>
        <taxon>Rhodospirillaceae</taxon>
        <taxon>Ferrovibrio</taxon>
    </lineage>
</organism>
<dbReference type="PANTHER" id="PTHR47708:SF2">
    <property type="entry name" value="SI:CH73-132F6.5"/>
    <property type="match status" value="1"/>
</dbReference>
<evidence type="ECO:0000313" key="4">
    <source>
        <dbReference type="Proteomes" id="UP000317496"/>
    </source>
</evidence>
<evidence type="ECO:0000259" key="1">
    <source>
        <dbReference type="Pfam" id="PF07287"/>
    </source>
</evidence>
<dbReference type="Proteomes" id="UP000317496">
    <property type="component" value="Chromosome"/>
</dbReference>
<protein>
    <submittedName>
        <fullName evidence="3">DUF1446 domain-containing protein</fullName>
    </submittedName>
</protein>
<dbReference type="KEGG" id="fer:FNB15_11340"/>
<keyword evidence="4" id="KW-1185">Reference proteome</keyword>